<proteinExistence type="inferred from homology"/>
<evidence type="ECO:0000256" key="6">
    <source>
        <dbReference type="RuleBase" id="RU362006"/>
    </source>
</evidence>
<evidence type="ECO:0008006" key="10">
    <source>
        <dbReference type="Google" id="ProtNLM"/>
    </source>
</evidence>
<name>A0A1Q9D855_SYMMI</name>
<dbReference type="GO" id="GO:0016020">
    <property type="term" value="C:membrane"/>
    <property type="evidence" value="ECO:0007669"/>
    <property type="project" value="UniProtKB-SubCell"/>
</dbReference>
<dbReference type="EMBL" id="LSRX01000666">
    <property type="protein sequence ID" value="OLP91393.1"/>
    <property type="molecule type" value="Genomic_DNA"/>
</dbReference>
<dbReference type="AlphaFoldDB" id="A0A1Q9D855"/>
<organism evidence="8 9">
    <name type="scientific">Symbiodinium microadriaticum</name>
    <name type="common">Dinoflagellate</name>
    <name type="synonym">Zooxanthella microadriatica</name>
    <dbReference type="NCBI Taxonomy" id="2951"/>
    <lineage>
        <taxon>Eukaryota</taxon>
        <taxon>Sar</taxon>
        <taxon>Alveolata</taxon>
        <taxon>Dinophyceae</taxon>
        <taxon>Suessiales</taxon>
        <taxon>Symbiodiniaceae</taxon>
        <taxon>Symbiodinium</taxon>
    </lineage>
</organism>
<evidence type="ECO:0000256" key="3">
    <source>
        <dbReference type="ARBA" id="ARBA00022692"/>
    </source>
</evidence>
<dbReference type="PANTHER" id="PTHR12300:SF161">
    <property type="entry name" value="RECEPTOR EXPRESSION-ENHANCING PROTEIN"/>
    <property type="match status" value="1"/>
</dbReference>
<evidence type="ECO:0000256" key="7">
    <source>
        <dbReference type="SAM" id="Phobius"/>
    </source>
</evidence>
<keyword evidence="4 7" id="KW-1133">Transmembrane helix</keyword>
<keyword evidence="5 7" id="KW-0472">Membrane</keyword>
<evidence type="ECO:0000256" key="4">
    <source>
        <dbReference type="ARBA" id="ARBA00022989"/>
    </source>
</evidence>
<comment type="subcellular location">
    <subcellularLocation>
        <location evidence="1 6">Membrane</location>
        <topology evidence="1 6">Multi-pass membrane protein</topology>
    </subcellularLocation>
</comment>
<gene>
    <name evidence="8" type="ORF">AK812_SmicGene26901</name>
</gene>
<dbReference type="Gene3D" id="1.25.40.20">
    <property type="entry name" value="Ankyrin repeat-containing domain"/>
    <property type="match status" value="1"/>
</dbReference>
<dbReference type="Pfam" id="PF03134">
    <property type="entry name" value="TB2_DP1_HVA22"/>
    <property type="match status" value="1"/>
</dbReference>
<comment type="similarity">
    <text evidence="2 6">Belongs to the DP1 family.</text>
</comment>
<feature type="transmembrane region" description="Helical" evidence="7">
    <location>
        <begin position="39"/>
        <end position="64"/>
    </location>
</feature>
<dbReference type="Proteomes" id="UP000186817">
    <property type="component" value="Unassembled WGS sequence"/>
</dbReference>
<keyword evidence="9" id="KW-1185">Reference proteome</keyword>
<evidence type="ECO:0000256" key="1">
    <source>
        <dbReference type="ARBA" id="ARBA00004141"/>
    </source>
</evidence>
<reference evidence="8 9" key="1">
    <citation type="submission" date="2016-02" db="EMBL/GenBank/DDBJ databases">
        <title>Genome analysis of coral dinoflagellate symbionts highlights evolutionary adaptations to a symbiotic lifestyle.</title>
        <authorList>
            <person name="Aranda M."/>
            <person name="Li Y."/>
            <person name="Liew Y.J."/>
            <person name="Baumgarten S."/>
            <person name="Simakov O."/>
            <person name="Wilson M."/>
            <person name="Piel J."/>
            <person name="Ashoor H."/>
            <person name="Bougouffa S."/>
            <person name="Bajic V.B."/>
            <person name="Ryu T."/>
            <person name="Ravasi T."/>
            <person name="Bayer T."/>
            <person name="Micklem G."/>
            <person name="Kim H."/>
            <person name="Bhak J."/>
            <person name="Lajeunesse T.C."/>
            <person name="Voolstra C.R."/>
        </authorList>
    </citation>
    <scope>NUCLEOTIDE SEQUENCE [LARGE SCALE GENOMIC DNA]</scope>
    <source>
        <strain evidence="8 9">CCMP2467</strain>
    </source>
</reference>
<evidence type="ECO:0000256" key="5">
    <source>
        <dbReference type="ARBA" id="ARBA00023136"/>
    </source>
</evidence>
<evidence type="ECO:0000313" key="9">
    <source>
        <dbReference type="Proteomes" id="UP000186817"/>
    </source>
</evidence>
<protein>
    <recommendedName>
        <fullName evidence="10">Receptor expression-enhancing protein</fullName>
    </recommendedName>
</protein>
<dbReference type="PANTHER" id="PTHR12300">
    <property type="entry name" value="HVA22-LIKE PROTEINS"/>
    <property type="match status" value="1"/>
</dbReference>
<keyword evidence="3 7" id="KW-0812">Transmembrane</keyword>
<evidence type="ECO:0000313" key="8">
    <source>
        <dbReference type="EMBL" id="OLP91393.1"/>
    </source>
</evidence>
<comment type="caution">
    <text evidence="8">The sequence shown here is derived from an EMBL/GenBank/DDBJ whole genome shotgun (WGS) entry which is preliminary data.</text>
</comment>
<dbReference type="InterPro" id="IPR004345">
    <property type="entry name" value="TB2_DP1_HVA22"/>
</dbReference>
<accession>A0A1Q9D855</accession>
<dbReference type="InterPro" id="IPR036770">
    <property type="entry name" value="Ankyrin_rpt-contain_sf"/>
</dbReference>
<dbReference type="OrthoDB" id="434647at2759"/>
<feature type="transmembrane region" description="Helical" evidence="7">
    <location>
        <begin position="76"/>
        <end position="94"/>
    </location>
</feature>
<sequence>MISVLPAPCTFSVLLQFGHPALQYFRKVRSGGVLTDLDYVLFSIYFAICAIWMFLESTLLWPLLDYCPLFVEFKMLFFWWLVCPEYKGAAYLWFSHIKPAYQKADAKYYDKFISALHKAALPAMPATTSAAPEVSNKEEVIRDMLDKKALLMGADPNIRRILRFLSNICCVHANDGRSALHIAVAARHQTVMCAGASRDLEDKHGLTPTALSNTPSRKVAHSLHCPVDVTFNI</sequence>
<evidence type="ECO:0000256" key="2">
    <source>
        <dbReference type="ARBA" id="ARBA00008573"/>
    </source>
</evidence>